<feature type="transmembrane region" description="Helical" evidence="1">
    <location>
        <begin position="102"/>
        <end position="123"/>
    </location>
</feature>
<feature type="transmembrane region" description="Helical" evidence="1">
    <location>
        <begin position="7"/>
        <end position="26"/>
    </location>
</feature>
<feature type="domain" description="Prepilin type IV endopeptidase peptidase" evidence="2">
    <location>
        <begin position="17"/>
        <end position="116"/>
    </location>
</feature>
<accession>A0A1M6ZJJ2</accession>
<evidence type="ECO:0000313" key="4">
    <source>
        <dbReference type="Proteomes" id="UP000322545"/>
    </source>
</evidence>
<evidence type="ECO:0000259" key="2">
    <source>
        <dbReference type="Pfam" id="PF01478"/>
    </source>
</evidence>
<keyword evidence="1" id="KW-0472">Membrane</keyword>
<dbReference type="Pfam" id="PF01478">
    <property type="entry name" value="Peptidase_A24"/>
    <property type="match status" value="1"/>
</dbReference>
<dbReference type="InterPro" id="IPR000045">
    <property type="entry name" value="Prepilin_IV_endopep_pep"/>
</dbReference>
<feature type="transmembrane region" description="Helical" evidence="1">
    <location>
        <begin position="63"/>
        <end position="82"/>
    </location>
</feature>
<dbReference type="Gene3D" id="1.20.120.1220">
    <property type="match status" value="1"/>
</dbReference>
<keyword evidence="1" id="KW-0812">Transmembrane</keyword>
<evidence type="ECO:0000256" key="1">
    <source>
        <dbReference type="SAM" id="Phobius"/>
    </source>
</evidence>
<gene>
    <name evidence="3" type="ORF">SAMN05443432_10184</name>
</gene>
<sequence length="166" mass="17991">MPLQITAMQAAWFLPFVLPICVWVIWTDLSTMRIPNASVIALTCVFLVVGLFVLPLQDYPWRLVNLAIVLLIGILLNAAGIMGAGDSKFLAAAAPFIDPGDVVPLFVIFSANLLACFVTHSLVKKSTLRQLAPDWISWSREGKFPMGFALGSSLVIYLGMGIALGQ</sequence>
<feature type="transmembrane region" description="Helical" evidence="1">
    <location>
        <begin position="38"/>
        <end position="56"/>
    </location>
</feature>
<proteinExistence type="predicted"/>
<keyword evidence="4" id="KW-1185">Reference proteome</keyword>
<evidence type="ECO:0000313" key="3">
    <source>
        <dbReference type="EMBL" id="SHL30652.1"/>
    </source>
</evidence>
<protein>
    <submittedName>
        <fullName evidence="3">Prepilin peptidase CpaA</fullName>
    </submittedName>
</protein>
<organism evidence="3 4">
    <name type="scientific">Roseovarius litoreus</name>
    <dbReference type="NCBI Taxonomy" id="1155722"/>
    <lineage>
        <taxon>Bacteria</taxon>
        <taxon>Pseudomonadati</taxon>
        <taxon>Pseudomonadota</taxon>
        <taxon>Alphaproteobacteria</taxon>
        <taxon>Rhodobacterales</taxon>
        <taxon>Roseobacteraceae</taxon>
        <taxon>Roseovarius</taxon>
    </lineage>
</organism>
<reference evidence="3 4" key="1">
    <citation type="submission" date="2016-11" db="EMBL/GenBank/DDBJ databases">
        <authorList>
            <person name="Varghese N."/>
            <person name="Submissions S."/>
        </authorList>
    </citation>
    <scope>NUCLEOTIDE SEQUENCE [LARGE SCALE GENOMIC DNA]</scope>
    <source>
        <strain evidence="3 4">DSM 28249</strain>
    </source>
</reference>
<dbReference type="GO" id="GO:0004190">
    <property type="term" value="F:aspartic-type endopeptidase activity"/>
    <property type="evidence" value="ECO:0007669"/>
    <property type="project" value="InterPro"/>
</dbReference>
<dbReference type="Proteomes" id="UP000322545">
    <property type="component" value="Unassembled WGS sequence"/>
</dbReference>
<feature type="transmembrane region" description="Helical" evidence="1">
    <location>
        <begin position="144"/>
        <end position="164"/>
    </location>
</feature>
<dbReference type="EMBL" id="FRCB01000001">
    <property type="protein sequence ID" value="SHL30652.1"/>
    <property type="molecule type" value="Genomic_DNA"/>
</dbReference>
<keyword evidence="1" id="KW-1133">Transmembrane helix</keyword>
<dbReference type="AlphaFoldDB" id="A0A1M6ZJJ2"/>
<name>A0A1M6ZJJ2_9RHOB</name>
<dbReference type="GO" id="GO:0016020">
    <property type="term" value="C:membrane"/>
    <property type="evidence" value="ECO:0007669"/>
    <property type="project" value="InterPro"/>
</dbReference>
<dbReference type="RefSeq" id="WP_149777705.1">
    <property type="nucleotide sequence ID" value="NZ_FRCB01000001.1"/>
</dbReference>